<dbReference type="RefSeq" id="WP_144423632.1">
    <property type="nucleotide sequence ID" value="NZ_FUYP01000020.1"/>
</dbReference>
<evidence type="ECO:0000313" key="2">
    <source>
        <dbReference type="EMBL" id="SKB80667.1"/>
    </source>
</evidence>
<accession>A0A1T5E9I0</accession>
<reference evidence="3" key="1">
    <citation type="submission" date="2017-02" db="EMBL/GenBank/DDBJ databases">
        <authorList>
            <person name="Varghese N."/>
            <person name="Submissions S."/>
        </authorList>
    </citation>
    <scope>NUCLEOTIDE SEQUENCE [LARGE SCALE GENOMIC DNA]</scope>
    <source>
        <strain evidence="3">R11H</strain>
    </source>
</reference>
<proteinExistence type="inferred from homology"/>
<gene>
    <name evidence="2" type="ORF">SAMN06295937_102027</name>
</gene>
<protein>
    <submittedName>
        <fullName evidence="2">Protein CcmA, bactofilin family</fullName>
    </submittedName>
</protein>
<dbReference type="AlphaFoldDB" id="A0A1T5E9I0"/>
<organism evidence="2 3">
    <name type="scientific">Sphingopyxis flava</name>
    <dbReference type="NCBI Taxonomy" id="1507287"/>
    <lineage>
        <taxon>Bacteria</taxon>
        <taxon>Pseudomonadati</taxon>
        <taxon>Pseudomonadota</taxon>
        <taxon>Alphaproteobacteria</taxon>
        <taxon>Sphingomonadales</taxon>
        <taxon>Sphingomonadaceae</taxon>
        <taxon>Sphingopyxis</taxon>
    </lineage>
</organism>
<dbReference type="PANTHER" id="PTHR35024:SF4">
    <property type="entry name" value="POLYMER-FORMING CYTOSKELETAL PROTEIN"/>
    <property type="match status" value="1"/>
</dbReference>
<keyword evidence="3" id="KW-1185">Reference proteome</keyword>
<name>A0A1T5E9I0_9SPHN</name>
<comment type="similarity">
    <text evidence="1">Belongs to the bactofilin family.</text>
</comment>
<evidence type="ECO:0000313" key="3">
    <source>
        <dbReference type="Proteomes" id="UP000190044"/>
    </source>
</evidence>
<dbReference type="Proteomes" id="UP000190044">
    <property type="component" value="Unassembled WGS sequence"/>
</dbReference>
<dbReference type="EMBL" id="FUYP01000020">
    <property type="protein sequence ID" value="SKB80667.1"/>
    <property type="molecule type" value="Genomic_DNA"/>
</dbReference>
<sequence>MATGARHTTFSIIGSDVVITGNVAASVDLHVDGKIEGDLKCANLVQGEASEIKGAIIAETAKIAGLLDGSIEAKTLVIHASARITGDVVYETITIENGGKVDGKLSHRRHGAAPAAVKAPPPLEVVENKPAVSGI</sequence>
<dbReference type="Pfam" id="PF04519">
    <property type="entry name" value="Bactofilin"/>
    <property type="match status" value="1"/>
</dbReference>
<dbReference type="PANTHER" id="PTHR35024">
    <property type="entry name" value="HYPOTHETICAL CYTOSOLIC PROTEIN"/>
    <property type="match status" value="1"/>
</dbReference>
<evidence type="ECO:0000256" key="1">
    <source>
        <dbReference type="ARBA" id="ARBA00044755"/>
    </source>
</evidence>
<dbReference type="InterPro" id="IPR007607">
    <property type="entry name" value="BacA/B"/>
</dbReference>